<protein>
    <submittedName>
        <fullName evidence="1">Uncharacterized protein</fullName>
    </submittedName>
</protein>
<proteinExistence type="predicted"/>
<dbReference type="AlphaFoldDB" id="A0A382Z243"/>
<feature type="non-terminal residue" evidence="1">
    <location>
        <position position="96"/>
    </location>
</feature>
<evidence type="ECO:0000313" key="1">
    <source>
        <dbReference type="EMBL" id="SVD88808.1"/>
    </source>
</evidence>
<name>A0A382Z243_9ZZZZ</name>
<accession>A0A382Z243</accession>
<gene>
    <name evidence="1" type="ORF">METZ01_LOCUS441662</name>
</gene>
<reference evidence="1" key="1">
    <citation type="submission" date="2018-05" db="EMBL/GenBank/DDBJ databases">
        <authorList>
            <person name="Lanie J.A."/>
            <person name="Ng W.-L."/>
            <person name="Kazmierczak K.M."/>
            <person name="Andrzejewski T.M."/>
            <person name="Davidsen T.M."/>
            <person name="Wayne K.J."/>
            <person name="Tettelin H."/>
            <person name="Glass J.I."/>
            <person name="Rusch D."/>
            <person name="Podicherti R."/>
            <person name="Tsui H.-C.T."/>
            <person name="Winkler M.E."/>
        </authorList>
    </citation>
    <scope>NUCLEOTIDE SEQUENCE</scope>
</reference>
<dbReference type="EMBL" id="UINC01179893">
    <property type="protein sequence ID" value="SVD88808.1"/>
    <property type="molecule type" value="Genomic_DNA"/>
</dbReference>
<organism evidence="1">
    <name type="scientific">marine metagenome</name>
    <dbReference type="NCBI Taxonomy" id="408172"/>
    <lineage>
        <taxon>unclassified sequences</taxon>
        <taxon>metagenomes</taxon>
        <taxon>ecological metagenomes</taxon>
    </lineage>
</organism>
<sequence length="96" mass="10159">MMNWLPLACIGLISLTACEIDFGPNLPNALPCDPSAPGGASVDVGVSYDPTEMLCIGISMAPSDYDELRIQSRLGGTSDIDMMENVLGWIYAGCSE</sequence>